<name>A0A367ZKF9_9BACT</name>
<dbReference type="GO" id="GO:0004375">
    <property type="term" value="F:glycine dehydrogenase (decarboxylating) activity"/>
    <property type="evidence" value="ECO:0007669"/>
    <property type="project" value="UniProtKB-EC"/>
</dbReference>
<dbReference type="Proteomes" id="UP000252355">
    <property type="component" value="Unassembled WGS sequence"/>
</dbReference>
<dbReference type="EC" id="1.4.4.2" evidence="4"/>
<evidence type="ECO:0000256" key="1">
    <source>
        <dbReference type="ARBA" id="ARBA00003788"/>
    </source>
</evidence>
<evidence type="ECO:0000313" key="6">
    <source>
        <dbReference type="EMBL" id="RCK78586.1"/>
    </source>
</evidence>
<sequence length="447" mass="48748">MSSYVPNTALQVKEMLATIGVGSIDELFAEIPAGVRLNRPLCLPKGLSEPETVRKITDLADQNISTQEAVCFLGGGMYDHYIPAAINHLLLRGDFYTAYTPYQAEISQGTLQAIYEFQSLMCALTGMDQANASMYEGGTALAEAVAMAQTQTGRHRVLLPETVHPEYRQVTESVMPSLGARLATVPMEDGVTDLARLNEMLDDQTAAVVVQYPNFFGRIEELDEISAAAKRVGAMLIVVANPLALGLLTPPAEFGADIVCGEGQPLGIPMSFGGPSLGFLAAKTALLRKMPGRIAGCTRDVRNQRGFVLTLQAREQHIRREKATSNICTNQALMALSATIYLSLLGEQGIRAVARQCFQKAHYLRRELEKVPGVSFPFTGPFYHEFVVKIPQAKKVLDRMAKEGVFAGIALQRWYPSLSDCVLVAVTEKRTVEEMNLYCQLLGGLLA</sequence>
<dbReference type="InterPro" id="IPR049315">
    <property type="entry name" value="GDC-P_N"/>
</dbReference>
<evidence type="ECO:0000259" key="5">
    <source>
        <dbReference type="Pfam" id="PF02347"/>
    </source>
</evidence>
<comment type="function">
    <text evidence="1 4">The glycine cleavage system catalyzes the degradation of glycine. The P protein binds the alpha-amino group of glycine through its pyridoxal phosphate cofactor; CO(2) is released and the remaining methylamine moiety is then transferred to the lipoamide cofactor of the H protein.</text>
</comment>
<organism evidence="6 7">
    <name type="scientific">Candidatus Ozemobacter sibiricus</name>
    <dbReference type="NCBI Taxonomy" id="2268124"/>
    <lineage>
        <taxon>Bacteria</taxon>
        <taxon>Candidatus Ozemobacteria</taxon>
        <taxon>Candidatus Ozemobacterales</taxon>
        <taxon>Candidatus Ozemobacteraceae</taxon>
        <taxon>Candidatus Ozemobacter</taxon>
    </lineage>
</organism>
<keyword evidence="2 4" id="KW-0560">Oxidoreductase</keyword>
<proteinExistence type="inferred from homology"/>
<dbReference type="EMBL" id="QOQW01000021">
    <property type="protein sequence ID" value="RCK78586.1"/>
    <property type="molecule type" value="Genomic_DNA"/>
</dbReference>
<comment type="caution">
    <text evidence="6">The sequence shown here is derived from an EMBL/GenBank/DDBJ whole genome shotgun (WGS) entry which is preliminary data.</text>
</comment>
<comment type="similarity">
    <text evidence="4">Belongs to the GcvP family. N-terminal subunit subfamily.</text>
</comment>
<dbReference type="PANTHER" id="PTHR42806:SF1">
    <property type="entry name" value="GLYCINE DEHYDROGENASE (DECARBOXYLATING)"/>
    <property type="match status" value="1"/>
</dbReference>
<dbReference type="InterPro" id="IPR015424">
    <property type="entry name" value="PyrdxlP-dep_Trfase"/>
</dbReference>
<dbReference type="HAMAP" id="MF_00712">
    <property type="entry name" value="GcvPA"/>
    <property type="match status" value="1"/>
</dbReference>
<protein>
    <recommendedName>
        <fullName evidence="4">Probable glycine dehydrogenase (decarboxylating) subunit 1</fullName>
        <ecNumber evidence="4">1.4.4.2</ecNumber>
    </recommendedName>
    <alternativeName>
        <fullName evidence="4">Glycine cleavage system P-protein subunit 1</fullName>
    </alternativeName>
    <alternativeName>
        <fullName evidence="4">Glycine decarboxylase subunit 1</fullName>
    </alternativeName>
    <alternativeName>
        <fullName evidence="4">Glycine dehydrogenase (aminomethyl-transferring) subunit 1</fullName>
    </alternativeName>
</protein>
<dbReference type="GO" id="GO:0019464">
    <property type="term" value="P:glycine decarboxylation via glycine cleavage system"/>
    <property type="evidence" value="ECO:0007669"/>
    <property type="project" value="UniProtKB-UniRule"/>
</dbReference>
<reference evidence="6 7" key="1">
    <citation type="submission" date="2018-05" db="EMBL/GenBank/DDBJ databases">
        <title>A metagenomic window into the 2 km-deep terrestrial subsurface aquifer revealed taxonomically and functionally diverse microbial community comprising novel uncultured bacterial lineages.</title>
        <authorList>
            <person name="Kadnikov V.V."/>
            <person name="Mardanov A.V."/>
            <person name="Beletsky A.V."/>
            <person name="Banks D."/>
            <person name="Pimenov N.V."/>
            <person name="Frank Y.A."/>
            <person name="Karnachuk O.V."/>
            <person name="Ravin N.V."/>
        </authorList>
    </citation>
    <scope>NUCLEOTIDE SEQUENCE [LARGE SCALE GENOMIC DNA]</scope>
    <source>
        <strain evidence="6">BY5</strain>
    </source>
</reference>
<dbReference type="GO" id="GO:0009116">
    <property type="term" value="P:nucleoside metabolic process"/>
    <property type="evidence" value="ECO:0007669"/>
    <property type="project" value="InterPro"/>
</dbReference>
<dbReference type="NCBIfam" id="NF001696">
    <property type="entry name" value="PRK00451.1"/>
    <property type="match status" value="1"/>
</dbReference>
<dbReference type="InterPro" id="IPR023010">
    <property type="entry name" value="GcvPA"/>
</dbReference>
<dbReference type="InterPro" id="IPR015421">
    <property type="entry name" value="PyrdxlP-dep_Trfase_major"/>
</dbReference>
<dbReference type="AlphaFoldDB" id="A0A367ZKF9"/>
<dbReference type="Gene3D" id="3.90.1150.10">
    <property type="entry name" value="Aspartate Aminotransferase, domain 1"/>
    <property type="match status" value="1"/>
</dbReference>
<dbReference type="PANTHER" id="PTHR42806">
    <property type="entry name" value="GLYCINE CLEAVAGE SYSTEM P-PROTEIN"/>
    <property type="match status" value="1"/>
</dbReference>
<comment type="catalytic activity">
    <reaction evidence="3 4">
        <text>N(6)-[(R)-lipoyl]-L-lysyl-[glycine-cleavage complex H protein] + glycine + H(+) = N(6)-[(R)-S(8)-aminomethyldihydrolipoyl]-L-lysyl-[glycine-cleavage complex H protein] + CO2</text>
        <dbReference type="Rhea" id="RHEA:24304"/>
        <dbReference type="Rhea" id="RHEA-COMP:10494"/>
        <dbReference type="Rhea" id="RHEA-COMP:10495"/>
        <dbReference type="ChEBI" id="CHEBI:15378"/>
        <dbReference type="ChEBI" id="CHEBI:16526"/>
        <dbReference type="ChEBI" id="CHEBI:57305"/>
        <dbReference type="ChEBI" id="CHEBI:83099"/>
        <dbReference type="ChEBI" id="CHEBI:83143"/>
        <dbReference type="EC" id="1.4.4.2"/>
    </reaction>
</comment>
<dbReference type="InterPro" id="IPR015422">
    <property type="entry name" value="PyrdxlP-dep_Trfase_small"/>
</dbReference>
<dbReference type="CDD" id="cd00613">
    <property type="entry name" value="GDC-P"/>
    <property type="match status" value="1"/>
</dbReference>
<dbReference type="SUPFAM" id="SSF53383">
    <property type="entry name" value="PLP-dependent transferases"/>
    <property type="match status" value="1"/>
</dbReference>
<dbReference type="Pfam" id="PF02347">
    <property type="entry name" value="GDC-P"/>
    <property type="match status" value="1"/>
</dbReference>
<evidence type="ECO:0000313" key="7">
    <source>
        <dbReference type="Proteomes" id="UP000252355"/>
    </source>
</evidence>
<accession>A0A367ZKF9</accession>
<comment type="subunit">
    <text evidence="4">The glycine cleavage system is composed of four proteins: P, T, L and H. In this organism, the P 'protein' is a heterodimer of two subunits.</text>
</comment>
<gene>
    <name evidence="4" type="primary">gcvPA</name>
    <name evidence="6" type="ORF">OZSIB_1308</name>
</gene>
<dbReference type="Gene3D" id="3.40.640.10">
    <property type="entry name" value="Type I PLP-dependent aspartate aminotransferase-like (Major domain)"/>
    <property type="match status" value="1"/>
</dbReference>
<dbReference type="InterPro" id="IPR020581">
    <property type="entry name" value="GDC_P"/>
</dbReference>
<dbReference type="PIRSF" id="PIRSF006815">
    <property type="entry name" value="GcvPA"/>
    <property type="match status" value="1"/>
</dbReference>
<evidence type="ECO:0000256" key="4">
    <source>
        <dbReference type="HAMAP-Rule" id="MF_00712"/>
    </source>
</evidence>
<evidence type="ECO:0000256" key="2">
    <source>
        <dbReference type="ARBA" id="ARBA00023002"/>
    </source>
</evidence>
<evidence type="ECO:0000256" key="3">
    <source>
        <dbReference type="ARBA" id="ARBA00049026"/>
    </source>
</evidence>
<feature type="domain" description="Glycine cleavage system P-protein N-terminal" evidence="5">
    <location>
        <begin position="3"/>
        <end position="436"/>
    </location>
</feature>